<protein>
    <recommendedName>
        <fullName evidence="7">Major facilitator superfamily (MFS) profile domain-containing protein</fullName>
    </recommendedName>
</protein>
<accession>A0AAD0AA54</accession>
<evidence type="ECO:0000256" key="5">
    <source>
        <dbReference type="ARBA" id="ARBA00023136"/>
    </source>
</evidence>
<dbReference type="InterPro" id="IPR036259">
    <property type="entry name" value="MFS_trans_sf"/>
</dbReference>
<dbReference type="PANTHER" id="PTHR42718">
    <property type="entry name" value="MAJOR FACILITATOR SUPERFAMILY MULTIDRUG TRANSPORTER MFSC"/>
    <property type="match status" value="1"/>
</dbReference>
<feature type="transmembrane region" description="Helical" evidence="6">
    <location>
        <begin position="312"/>
        <end position="333"/>
    </location>
</feature>
<keyword evidence="4 6" id="KW-1133">Transmembrane helix</keyword>
<keyword evidence="3 6" id="KW-0812">Transmembrane</keyword>
<dbReference type="PRINTS" id="PR01036">
    <property type="entry name" value="TCRTETB"/>
</dbReference>
<sequence length="480" mass="51486">MSSQNTQTEALDKFDPRQDPEVTNRAAVKALIPLLITFVLGTLCMQAFNLVFEQVGQDVGDPAHASLITAIPGIILGIVCFIYGSLGDFVSLKKMVMVGMAFLLTGSILGFLATFFITGNLWVVIIARSVQTAGEQVAGSVYLVVATKYLKPSLKVIFFGVFTAAFQLSNVIGILAGGWLATLHWQFLFLIPVVTIFFIPILMHNLPSDSGNGKKIDVPGFILFGGGAAFLTLFFSFNAWWMLIVSILLFAALAVYIHKVEEPFITPGFFRNVPWLLGCLLVFVIDFTPNWFSPMLNAIGRDVYSINSAKVSLLIVWGPVVAVIVGCCSGFIVDKIGRGASIICAATSMAIGMLMVAFLAQKNTIFMAIAPIFFNGGQAFLYSPLVDTVLGTLHKDESGRGVGLNDLIMNTTGSIGISVFGSLMANPALSKGSLIGKTGAGATYSNLALISVGTLIVGVVLVLILRHKLYGSRTDLQNER</sequence>
<feature type="transmembrane region" description="Helical" evidence="6">
    <location>
        <begin position="445"/>
        <end position="465"/>
    </location>
</feature>
<dbReference type="Proteomes" id="UP000224056">
    <property type="component" value="Chromosome"/>
</dbReference>
<evidence type="ECO:0000256" key="3">
    <source>
        <dbReference type="ARBA" id="ARBA00022692"/>
    </source>
</evidence>
<dbReference type="InterPro" id="IPR020846">
    <property type="entry name" value="MFS_dom"/>
</dbReference>
<gene>
    <name evidence="8" type="ORF">BA20089_04460</name>
</gene>
<dbReference type="Pfam" id="PF07690">
    <property type="entry name" value="MFS_1"/>
    <property type="match status" value="1"/>
</dbReference>
<evidence type="ECO:0000256" key="2">
    <source>
        <dbReference type="ARBA" id="ARBA00022448"/>
    </source>
</evidence>
<feature type="transmembrane region" description="Helical" evidence="6">
    <location>
        <begin position="96"/>
        <end position="117"/>
    </location>
</feature>
<name>A0AAD0AA54_9BIFI</name>
<evidence type="ECO:0000313" key="9">
    <source>
        <dbReference type="Proteomes" id="UP000224056"/>
    </source>
</evidence>
<reference evidence="8 9" key="1">
    <citation type="submission" date="2016-10" db="EMBL/GenBank/DDBJ databases">
        <title>The whole genome sequencing and assembly of B. asteroides DSM 20089 strain.</title>
        <authorList>
            <person name="Lee Y.-J."/>
            <person name="Park M.-K."/>
            <person name="Yi H."/>
            <person name="Bahn Y.-S."/>
            <person name="Kim J.F."/>
            <person name="Lee D.-W."/>
        </authorList>
    </citation>
    <scope>NUCLEOTIDE SEQUENCE [LARGE SCALE GENOMIC DNA]</scope>
    <source>
        <strain evidence="8 9">DSM 20089</strain>
    </source>
</reference>
<dbReference type="RefSeq" id="WP_015022049.1">
    <property type="nucleotide sequence ID" value="NZ_CP017696.1"/>
</dbReference>
<dbReference type="PROSITE" id="PS50850">
    <property type="entry name" value="MFS"/>
    <property type="match status" value="1"/>
</dbReference>
<dbReference type="GO" id="GO:0005886">
    <property type="term" value="C:plasma membrane"/>
    <property type="evidence" value="ECO:0007669"/>
    <property type="project" value="UniProtKB-SubCell"/>
</dbReference>
<feature type="transmembrane region" description="Helical" evidence="6">
    <location>
        <begin position="218"/>
        <end position="234"/>
    </location>
</feature>
<evidence type="ECO:0000256" key="4">
    <source>
        <dbReference type="ARBA" id="ARBA00022989"/>
    </source>
</evidence>
<comment type="subcellular location">
    <subcellularLocation>
        <location evidence="1">Cell membrane</location>
        <topology evidence="1">Multi-pass membrane protein</topology>
    </subcellularLocation>
</comment>
<dbReference type="GO" id="GO:0022857">
    <property type="term" value="F:transmembrane transporter activity"/>
    <property type="evidence" value="ECO:0007669"/>
    <property type="project" value="InterPro"/>
</dbReference>
<evidence type="ECO:0000256" key="6">
    <source>
        <dbReference type="SAM" id="Phobius"/>
    </source>
</evidence>
<keyword evidence="2" id="KW-0813">Transport</keyword>
<dbReference type="EMBL" id="CP017696">
    <property type="protein sequence ID" value="ATO41474.1"/>
    <property type="molecule type" value="Genomic_DNA"/>
</dbReference>
<feature type="transmembrane region" description="Helical" evidence="6">
    <location>
        <begin position="157"/>
        <end position="181"/>
    </location>
</feature>
<feature type="transmembrane region" description="Helical" evidence="6">
    <location>
        <begin position="187"/>
        <end position="206"/>
    </location>
</feature>
<feature type="transmembrane region" description="Helical" evidence="6">
    <location>
        <begin position="340"/>
        <end position="359"/>
    </location>
</feature>
<dbReference type="PANTHER" id="PTHR42718:SF9">
    <property type="entry name" value="MAJOR FACILITATOR SUPERFAMILY MULTIDRUG TRANSPORTER MFSC"/>
    <property type="match status" value="1"/>
</dbReference>
<dbReference type="Gene3D" id="1.20.1250.20">
    <property type="entry name" value="MFS general substrate transporter like domains"/>
    <property type="match status" value="2"/>
</dbReference>
<feature type="transmembrane region" description="Helical" evidence="6">
    <location>
        <begin position="64"/>
        <end position="84"/>
    </location>
</feature>
<dbReference type="GeneID" id="93050630"/>
<dbReference type="SUPFAM" id="SSF103473">
    <property type="entry name" value="MFS general substrate transporter"/>
    <property type="match status" value="1"/>
</dbReference>
<evidence type="ECO:0000256" key="1">
    <source>
        <dbReference type="ARBA" id="ARBA00004651"/>
    </source>
</evidence>
<feature type="domain" description="Major facilitator superfamily (MFS) profile" evidence="7">
    <location>
        <begin position="30"/>
        <end position="470"/>
    </location>
</feature>
<dbReference type="AlphaFoldDB" id="A0AAD0AA54"/>
<feature type="transmembrane region" description="Helical" evidence="6">
    <location>
        <begin position="365"/>
        <end position="386"/>
    </location>
</feature>
<feature type="transmembrane region" description="Helical" evidence="6">
    <location>
        <begin position="407"/>
        <end position="425"/>
    </location>
</feature>
<evidence type="ECO:0000313" key="8">
    <source>
        <dbReference type="EMBL" id="ATO41474.1"/>
    </source>
</evidence>
<proteinExistence type="predicted"/>
<dbReference type="InterPro" id="IPR011701">
    <property type="entry name" value="MFS"/>
</dbReference>
<feature type="transmembrane region" description="Helical" evidence="6">
    <location>
        <begin position="30"/>
        <end position="52"/>
    </location>
</feature>
<evidence type="ECO:0000259" key="7">
    <source>
        <dbReference type="PROSITE" id="PS50850"/>
    </source>
</evidence>
<organism evidence="8 9">
    <name type="scientific">Bifidobacterium asteroides DSM 20089</name>
    <dbReference type="NCBI Taxonomy" id="1437594"/>
    <lineage>
        <taxon>Bacteria</taxon>
        <taxon>Bacillati</taxon>
        <taxon>Actinomycetota</taxon>
        <taxon>Actinomycetes</taxon>
        <taxon>Bifidobacteriales</taxon>
        <taxon>Bifidobacteriaceae</taxon>
        <taxon>Bifidobacterium</taxon>
    </lineage>
</organism>
<feature type="transmembrane region" description="Helical" evidence="6">
    <location>
        <begin position="240"/>
        <end position="257"/>
    </location>
</feature>
<keyword evidence="5 6" id="KW-0472">Membrane</keyword>
<feature type="transmembrane region" description="Helical" evidence="6">
    <location>
        <begin position="269"/>
        <end position="292"/>
    </location>
</feature>